<dbReference type="InterPro" id="IPR027417">
    <property type="entry name" value="P-loop_NTPase"/>
</dbReference>
<comment type="caution">
    <text evidence="2">The sequence shown here is derived from an EMBL/GenBank/DDBJ whole genome shotgun (WGS) entry which is preliminary data.</text>
</comment>
<gene>
    <name evidence="2" type="ORF">FC40_GL000270</name>
</gene>
<keyword evidence="3" id="KW-1185">Reference proteome</keyword>
<dbReference type="PROSITE" id="PS50164">
    <property type="entry name" value="GIY_YIG"/>
    <property type="match status" value="1"/>
</dbReference>
<dbReference type="Proteomes" id="UP000051054">
    <property type="component" value="Unassembled WGS sequence"/>
</dbReference>
<evidence type="ECO:0000313" key="3">
    <source>
        <dbReference type="Proteomes" id="UP000051054"/>
    </source>
</evidence>
<dbReference type="InterPro" id="IPR018647">
    <property type="entry name" value="SLFN_3-like_DNA/RNA_helicase"/>
</dbReference>
<dbReference type="InterPro" id="IPR000305">
    <property type="entry name" value="GIY-YIG_endonuc"/>
</dbReference>
<evidence type="ECO:0000259" key="1">
    <source>
        <dbReference type="PROSITE" id="PS50164"/>
    </source>
</evidence>
<evidence type="ECO:0000313" key="2">
    <source>
        <dbReference type="EMBL" id="KRM19342.1"/>
    </source>
</evidence>
<dbReference type="EMBL" id="AZGD01000057">
    <property type="protein sequence ID" value="KRM19342.1"/>
    <property type="molecule type" value="Genomic_DNA"/>
</dbReference>
<name>A0A0R1WNK2_9LACO</name>
<protein>
    <submittedName>
        <fullName evidence="2">ATP-dependent exoDNAse beta subunit</fullName>
    </submittedName>
</protein>
<dbReference type="PATRIC" id="fig|1423755.3.peg.291"/>
<dbReference type="Pfam" id="PF09848">
    <property type="entry name" value="SLFN-g3_helicase"/>
    <property type="match status" value="1"/>
</dbReference>
<feature type="domain" description="GIY-YIG" evidence="1">
    <location>
        <begin position="37"/>
        <end position="131"/>
    </location>
</feature>
<dbReference type="AlphaFoldDB" id="A0A0R1WNK2"/>
<dbReference type="eggNOG" id="COG3410">
    <property type="taxonomic scope" value="Bacteria"/>
</dbReference>
<dbReference type="Pfam" id="PF01541">
    <property type="entry name" value="GIY-YIG"/>
    <property type="match status" value="1"/>
</dbReference>
<dbReference type="Gene3D" id="3.40.50.300">
    <property type="entry name" value="P-loop containing nucleotide triphosphate hydrolases"/>
    <property type="match status" value="1"/>
</dbReference>
<organism evidence="2 3">
    <name type="scientific">Ligilactobacillus hayakitensis DSM 18933 = JCM 14209</name>
    <dbReference type="NCBI Taxonomy" id="1423755"/>
    <lineage>
        <taxon>Bacteria</taxon>
        <taxon>Bacillati</taxon>
        <taxon>Bacillota</taxon>
        <taxon>Bacilli</taxon>
        <taxon>Lactobacillales</taxon>
        <taxon>Lactobacillaceae</taxon>
        <taxon>Ligilactobacillus</taxon>
    </lineage>
</organism>
<dbReference type="SUPFAM" id="SSF52540">
    <property type="entry name" value="P-loop containing nucleoside triphosphate hydrolases"/>
    <property type="match status" value="1"/>
</dbReference>
<reference evidence="2 3" key="1">
    <citation type="journal article" date="2015" name="Genome Announc.">
        <title>Expanding the biotechnology potential of lactobacilli through comparative genomics of 213 strains and associated genera.</title>
        <authorList>
            <person name="Sun Z."/>
            <person name="Harris H.M."/>
            <person name="McCann A."/>
            <person name="Guo C."/>
            <person name="Argimon S."/>
            <person name="Zhang W."/>
            <person name="Yang X."/>
            <person name="Jeffery I.B."/>
            <person name="Cooney J.C."/>
            <person name="Kagawa T.F."/>
            <person name="Liu W."/>
            <person name="Song Y."/>
            <person name="Salvetti E."/>
            <person name="Wrobel A."/>
            <person name="Rasinkangas P."/>
            <person name="Parkhill J."/>
            <person name="Rea M.C."/>
            <person name="O'Sullivan O."/>
            <person name="Ritari J."/>
            <person name="Douillard F.P."/>
            <person name="Paul Ross R."/>
            <person name="Yang R."/>
            <person name="Briner A.E."/>
            <person name="Felis G.E."/>
            <person name="de Vos W.M."/>
            <person name="Barrangou R."/>
            <person name="Klaenhammer T.R."/>
            <person name="Caufield P.W."/>
            <person name="Cui Y."/>
            <person name="Zhang H."/>
            <person name="O'Toole P.W."/>
        </authorList>
    </citation>
    <scope>NUCLEOTIDE SEQUENCE [LARGE SCALE GENOMIC DNA]</scope>
    <source>
        <strain evidence="2 3">DSM 18933</strain>
    </source>
</reference>
<sequence length="582" mass="68004">MKDVIIKEFEYNQAGLDELKEKTANGEKNLEESILFEYPTVYIINDDKKDKYRQKYNVYVGETNNIYQRTSQHLKDDIKSREDWELLLKAQQAKMYVVGHEHFNKSMTLDLEDKLMLYMSSVESVKALYNRRTNQQKYYYPHEEAQDIFNSMWNKLNKKNSILFPDMALLQNLAIFKASPFHKLTEEQLFAKEQILTTVKEALKKEETGQLVMVSGEAGAGKTVLMSNIFNELVNGKENLKIHLLVNHDEQVKVYEQISKKLGWGEKAVLKPTTFINNHQKQNAKVDVVFVDEAHLLWTQGKQSYRGKNQLDDLLGLAKVVIIIFDKNQVLNTTQIVEEKKLELLEQKAKESGNFIHLKNQMRMDAEKETIEWIRNLIDEQKVTILRKKDEKYDLQVFDSPYELEENIKKKNKLDVDSDYENGISRMIATYDWEYKAKGTDEDGKPWRVKIGDWEKPWNNQIKRKKRKNKSIAYDMSWAEQPETIEEVGSTYTVQGSDLNYAGVIIGPSVKYRDGKIVFDKEKHANKAALYNRTLSNGKKQSFAEELMRNELNVLLTRGVHGLYIYAVDDELRKVLKKALQY</sequence>
<accession>A0A0R1WNK2</accession>
<dbReference type="CDD" id="cd10439">
    <property type="entry name" value="GIY-YIG_COG3410"/>
    <property type="match status" value="1"/>
</dbReference>
<proteinExistence type="predicted"/>